<reference evidence="1 2" key="1">
    <citation type="journal article" date="2014" name="Agronomy (Basel)">
        <title>A Draft Genome Sequence for Ensete ventricosum, the Drought-Tolerant Tree Against Hunger.</title>
        <authorList>
            <person name="Harrison J."/>
            <person name="Moore K.A."/>
            <person name="Paszkiewicz K."/>
            <person name="Jones T."/>
            <person name="Grant M."/>
            <person name="Ambacheew D."/>
            <person name="Muzemil S."/>
            <person name="Studholme D.J."/>
        </authorList>
    </citation>
    <scope>NUCLEOTIDE SEQUENCE [LARGE SCALE GENOMIC DNA]</scope>
</reference>
<protein>
    <submittedName>
        <fullName evidence="1">Uncharacterized protein</fullName>
    </submittedName>
</protein>
<proteinExistence type="predicted"/>
<sequence>MQELGKLDLCQDKYAMVEAQGQMCLKHMSQENPTCAKINPLCWRHKDRHAQDT</sequence>
<dbReference type="Proteomes" id="UP000287651">
    <property type="component" value="Unassembled WGS sequence"/>
</dbReference>
<evidence type="ECO:0000313" key="1">
    <source>
        <dbReference type="EMBL" id="RRT53774.1"/>
    </source>
</evidence>
<name>A0A426YPY0_ENSVE</name>
<evidence type="ECO:0000313" key="2">
    <source>
        <dbReference type="Proteomes" id="UP000287651"/>
    </source>
</evidence>
<comment type="caution">
    <text evidence="1">The sequence shown here is derived from an EMBL/GenBank/DDBJ whole genome shotgun (WGS) entry which is preliminary data.</text>
</comment>
<dbReference type="AlphaFoldDB" id="A0A426YPY0"/>
<dbReference type="EMBL" id="AMZH03010958">
    <property type="protein sequence ID" value="RRT53774.1"/>
    <property type="molecule type" value="Genomic_DNA"/>
</dbReference>
<accession>A0A426YPY0</accession>
<organism evidence="1 2">
    <name type="scientific">Ensete ventricosum</name>
    <name type="common">Abyssinian banana</name>
    <name type="synonym">Musa ensete</name>
    <dbReference type="NCBI Taxonomy" id="4639"/>
    <lineage>
        <taxon>Eukaryota</taxon>
        <taxon>Viridiplantae</taxon>
        <taxon>Streptophyta</taxon>
        <taxon>Embryophyta</taxon>
        <taxon>Tracheophyta</taxon>
        <taxon>Spermatophyta</taxon>
        <taxon>Magnoliopsida</taxon>
        <taxon>Liliopsida</taxon>
        <taxon>Zingiberales</taxon>
        <taxon>Musaceae</taxon>
        <taxon>Ensete</taxon>
    </lineage>
</organism>
<gene>
    <name evidence="1" type="ORF">B296_00025421</name>
</gene>